<comment type="caution">
    <text evidence="2">The sequence shown here is derived from an EMBL/GenBank/DDBJ whole genome shotgun (WGS) entry which is preliminary data.</text>
</comment>
<dbReference type="InterPro" id="IPR050796">
    <property type="entry name" value="SCF_F-box_component"/>
</dbReference>
<name>A0A9D5BW46_9LILI</name>
<accession>A0A9D5BW46</accession>
<gene>
    <name evidence="2" type="ORF">J5N97_000691</name>
</gene>
<reference evidence="2 3" key="1">
    <citation type="journal article" date="2022" name="Hortic Res">
        <title>The genome of Dioscorea zingiberensis sheds light on the biosynthesis, origin and evolution of the medicinally important diosgenin saponins.</title>
        <authorList>
            <person name="Li Y."/>
            <person name="Tan C."/>
            <person name="Li Z."/>
            <person name="Guo J."/>
            <person name="Li S."/>
            <person name="Chen X."/>
            <person name="Wang C."/>
            <person name="Dai X."/>
            <person name="Yang H."/>
            <person name="Song W."/>
            <person name="Hou L."/>
            <person name="Xu J."/>
            <person name="Tong Z."/>
            <person name="Xu A."/>
            <person name="Yuan X."/>
            <person name="Wang W."/>
            <person name="Yang Q."/>
            <person name="Chen L."/>
            <person name="Sun Z."/>
            <person name="Wang K."/>
            <person name="Pan B."/>
            <person name="Chen J."/>
            <person name="Bao Y."/>
            <person name="Liu F."/>
            <person name="Qi X."/>
            <person name="Gang D.R."/>
            <person name="Wen J."/>
            <person name="Li J."/>
        </authorList>
    </citation>
    <scope>NUCLEOTIDE SEQUENCE [LARGE SCALE GENOMIC DNA]</scope>
    <source>
        <strain evidence="2">Dzin_1.0</strain>
    </source>
</reference>
<evidence type="ECO:0000259" key="1">
    <source>
        <dbReference type="Pfam" id="PF07734"/>
    </source>
</evidence>
<feature type="domain" description="F-box associated beta-propeller type 1" evidence="1">
    <location>
        <begin position="90"/>
        <end position="290"/>
    </location>
</feature>
<sequence length="294" mass="33925">MRQPCESKKWVYGSLKMGRQLDRGELKLTTVCKSYKALIRGHEFRRFHHEKNTMKNAPDYLLVRNRIGGQQRGFSIYSARTFAYDENSGLPRSIDIPMQMQLHDLPLYEYGFTVYGSCNGLLCISLFSLDLDSPLYLYNPSLRKFKQLPRSEFELPQGTSITSQIATGLVTLGFGFHSGKDDYQVVRFVHPNTSFFHAEVYSLKLNSWTPVENVVDPREVDAWFMEGCTCLDGVIYWHLMQRPNMSLISFNMHTSVLGKRTLPYDQLQPVMRPICLQVLHPECLRALHENSVLV</sequence>
<dbReference type="InterPro" id="IPR017451">
    <property type="entry name" value="F-box-assoc_interact_dom"/>
</dbReference>
<keyword evidence="3" id="KW-1185">Reference proteome</keyword>
<organism evidence="2 3">
    <name type="scientific">Dioscorea zingiberensis</name>
    <dbReference type="NCBI Taxonomy" id="325984"/>
    <lineage>
        <taxon>Eukaryota</taxon>
        <taxon>Viridiplantae</taxon>
        <taxon>Streptophyta</taxon>
        <taxon>Embryophyta</taxon>
        <taxon>Tracheophyta</taxon>
        <taxon>Spermatophyta</taxon>
        <taxon>Magnoliopsida</taxon>
        <taxon>Liliopsida</taxon>
        <taxon>Dioscoreales</taxon>
        <taxon>Dioscoreaceae</taxon>
        <taxon>Dioscorea</taxon>
    </lineage>
</organism>
<dbReference type="NCBIfam" id="TIGR01640">
    <property type="entry name" value="F_box_assoc_1"/>
    <property type="match status" value="1"/>
</dbReference>
<dbReference type="InterPro" id="IPR006527">
    <property type="entry name" value="F-box-assoc_dom_typ1"/>
</dbReference>
<proteinExistence type="predicted"/>
<dbReference type="Proteomes" id="UP001085076">
    <property type="component" value="Unassembled WGS sequence"/>
</dbReference>
<dbReference type="PANTHER" id="PTHR31672">
    <property type="entry name" value="BNACNNG10540D PROTEIN"/>
    <property type="match status" value="1"/>
</dbReference>
<dbReference type="OrthoDB" id="1166304at2759"/>
<dbReference type="PANTHER" id="PTHR31672:SF13">
    <property type="entry name" value="F-BOX PROTEIN CPR30-LIKE"/>
    <property type="match status" value="1"/>
</dbReference>
<evidence type="ECO:0000313" key="2">
    <source>
        <dbReference type="EMBL" id="KAJ0961673.1"/>
    </source>
</evidence>
<dbReference type="AlphaFoldDB" id="A0A9D5BW46"/>
<dbReference type="EMBL" id="JAGGNH010000012">
    <property type="protein sequence ID" value="KAJ0961673.1"/>
    <property type="molecule type" value="Genomic_DNA"/>
</dbReference>
<evidence type="ECO:0000313" key="3">
    <source>
        <dbReference type="Proteomes" id="UP001085076"/>
    </source>
</evidence>
<protein>
    <recommendedName>
        <fullName evidence="1">F-box associated beta-propeller type 1 domain-containing protein</fullName>
    </recommendedName>
</protein>
<dbReference type="Pfam" id="PF07734">
    <property type="entry name" value="FBA_1"/>
    <property type="match status" value="1"/>
</dbReference>